<organism evidence="5 6">
    <name type="scientific">Candidatus Synechococcus calcipolaris G9</name>
    <dbReference type="NCBI Taxonomy" id="1497997"/>
    <lineage>
        <taxon>Bacteria</taxon>
        <taxon>Bacillati</taxon>
        <taxon>Cyanobacteriota</taxon>
        <taxon>Cyanophyceae</taxon>
        <taxon>Synechococcales</taxon>
        <taxon>Synechococcaceae</taxon>
        <taxon>Synechococcus</taxon>
    </lineage>
</organism>
<comment type="caution">
    <text evidence="5">The sequence shown here is derived from an EMBL/GenBank/DDBJ whole genome shotgun (WGS) entry which is preliminary data.</text>
</comment>
<feature type="domain" description="Nudix hydrolase" evidence="4">
    <location>
        <begin position="16"/>
        <end position="144"/>
    </location>
</feature>
<dbReference type="PRINTS" id="PR00502">
    <property type="entry name" value="NUDIXFAMILY"/>
</dbReference>
<dbReference type="InterPro" id="IPR015797">
    <property type="entry name" value="NUDIX_hydrolase-like_dom_sf"/>
</dbReference>
<dbReference type="PROSITE" id="PS51462">
    <property type="entry name" value="NUDIX"/>
    <property type="match status" value="1"/>
</dbReference>
<dbReference type="InterPro" id="IPR020476">
    <property type="entry name" value="Nudix_hydrolase"/>
</dbReference>
<dbReference type="PANTHER" id="PTHR43736">
    <property type="entry name" value="ADP-RIBOSE PYROPHOSPHATASE"/>
    <property type="match status" value="1"/>
</dbReference>
<evidence type="ECO:0000256" key="3">
    <source>
        <dbReference type="RuleBase" id="RU003476"/>
    </source>
</evidence>
<dbReference type="EMBL" id="JAKKUT010000002">
    <property type="protein sequence ID" value="MDG2990614.1"/>
    <property type="molecule type" value="Genomic_DNA"/>
</dbReference>
<evidence type="ECO:0000256" key="2">
    <source>
        <dbReference type="ARBA" id="ARBA00022801"/>
    </source>
</evidence>
<reference evidence="5" key="2">
    <citation type="submission" date="2022-01" db="EMBL/GenBank/DDBJ databases">
        <authorList>
            <person name="Zivanovic Y."/>
            <person name="Moreira D."/>
            <person name="Lopez-Garcia P."/>
        </authorList>
    </citation>
    <scope>NUCLEOTIDE SEQUENCE</scope>
    <source>
        <strain evidence="5">G9</strain>
    </source>
</reference>
<dbReference type="Pfam" id="PF00293">
    <property type="entry name" value="NUDIX"/>
    <property type="match status" value="1"/>
</dbReference>
<dbReference type="Gene3D" id="3.90.79.10">
    <property type="entry name" value="Nucleoside Triphosphate Pyrophosphohydrolase"/>
    <property type="match status" value="1"/>
</dbReference>
<dbReference type="SUPFAM" id="SSF55811">
    <property type="entry name" value="Nudix"/>
    <property type="match status" value="1"/>
</dbReference>
<gene>
    <name evidence="5" type="ORF">L3556_06650</name>
</gene>
<keyword evidence="2 3" id="KW-0378">Hydrolase</keyword>
<comment type="similarity">
    <text evidence="1 3">Belongs to the Nudix hydrolase family.</text>
</comment>
<protein>
    <submittedName>
        <fullName evidence="5">NUDIX hydrolase</fullName>
    </submittedName>
</protein>
<proteinExistence type="inferred from homology"/>
<evidence type="ECO:0000259" key="4">
    <source>
        <dbReference type="PROSITE" id="PS51462"/>
    </source>
</evidence>
<dbReference type="RefSeq" id="WP_277866520.1">
    <property type="nucleotide sequence ID" value="NZ_JAKKUT010000002.1"/>
</dbReference>
<dbReference type="PROSITE" id="PS00893">
    <property type="entry name" value="NUDIX_BOX"/>
    <property type="match status" value="1"/>
</dbReference>
<evidence type="ECO:0000256" key="1">
    <source>
        <dbReference type="ARBA" id="ARBA00005582"/>
    </source>
</evidence>
<reference evidence="5" key="1">
    <citation type="journal article" date="2022" name="Genome Biol. Evol.">
        <title>A New Gene Family Diagnostic for Intracellular Biomineralization of Amorphous Ca Carbonates by Cyanobacteria.</title>
        <authorList>
            <person name="Benzerara K."/>
            <person name="Duprat E."/>
            <person name="Bitard-Feildel T."/>
            <person name="Caumes G."/>
            <person name="Cassier-Chauvat C."/>
            <person name="Chauvat F."/>
            <person name="Dezi M."/>
            <person name="Diop S.I."/>
            <person name="Gaschignard G."/>
            <person name="Gorgen S."/>
            <person name="Gugger M."/>
            <person name="Lopez-Garcia P."/>
            <person name="Millet M."/>
            <person name="Skouri-Panet F."/>
            <person name="Moreira D."/>
            <person name="Callebaut I."/>
        </authorList>
    </citation>
    <scope>NUCLEOTIDE SEQUENCE</scope>
    <source>
        <strain evidence="5">G9</strain>
    </source>
</reference>
<evidence type="ECO:0000313" key="5">
    <source>
        <dbReference type="EMBL" id="MDG2990614.1"/>
    </source>
</evidence>
<dbReference type="InterPro" id="IPR020084">
    <property type="entry name" value="NUDIX_hydrolase_CS"/>
</dbReference>
<name>A0ABT6EXT7_9SYNE</name>
<accession>A0ABT6EXT7</accession>
<sequence length="151" mass="17069">MGQLLRLGKFLLGFILRHPITAVSVIARQTDGTIVLVQRQDNHQWSLPGGVIDWGETVEAAARRELREETGLEWQKLDRLVGIYSQMNRDPRAHSICIALAIQVTGTVAIADPQEIRDIRAYPPEQIPLGDLAHDHRQQLEDYFSGRLILN</sequence>
<evidence type="ECO:0000313" key="6">
    <source>
        <dbReference type="Proteomes" id="UP001154265"/>
    </source>
</evidence>
<dbReference type="Proteomes" id="UP001154265">
    <property type="component" value="Unassembled WGS sequence"/>
</dbReference>
<dbReference type="InterPro" id="IPR000086">
    <property type="entry name" value="NUDIX_hydrolase_dom"/>
</dbReference>
<dbReference type="GO" id="GO:0016787">
    <property type="term" value="F:hydrolase activity"/>
    <property type="evidence" value="ECO:0007669"/>
    <property type="project" value="UniProtKB-KW"/>
</dbReference>
<dbReference type="PANTHER" id="PTHR43736:SF1">
    <property type="entry name" value="DIHYDRONEOPTERIN TRIPHOSPHATE DIPHOSPHATASE"/>
    <property type="match status" value="1"/>
</dbReference>
<keyword evidence="6" id="KW-1185">Reference proteome</keyword>